<gene>
    <name evidence="2" type="ORF">DES53_103116</name>
</gene>
<evidence type="ECO:0000256" key="1">
    <source>
        <dbReference type="SAM" id="Phobius"/>
    </source>
</evidence>
<sequence length="119" mass="13442">MKSPNRGTQLGTAGFIALALLLGSSLIFVGAVYRKVQANRAMLDEFEGFINYGTPIQVTDPSVLGTPANLVITESRVERPVFSTRTNWTRLRFWYEEWAYATREVISDMVRTSRPKDKP</sequence>
<evidence type="ECO:0000313" key="2">
    <source>
        <dbReference type="EMBL" id="RBP45119.1"/>
    </source>
</evidence>
<keyword evidence="1" id="KW-1133">Transmembrane helix</keyword>
<dbReference type="OrthoDB" id="9809813at2"/>
<proteinExistence type="predicted"/>
<name>A0A366HQI8_9BACT</name>
<comment type="caution">
    <text evidence="2">The sequence shown here is derived from an EMBL/GenBank/DDBJ whole genome shotgun (WGS) entry which is preliminary data.</text>
</comment>
<protein>
    <submittedName>
        <fullName evidence="2">Uncharacterized protein</fullName>
    </submittedName>
</protein>
<keyword evidence="3" id="KW-1185">Reference proteome</keyword>
<dbReference type="EMBL" id="QNRR01000003">
    <property type="protein sequence ID" value="RBP45119.1"/>
    <property type="molecule type" value="Genomic_DNA"/>
</dbReference>
<organism evidence="2 3">
    <name type="scientific">Roseimicrobium gellanilyticum</name>
    <dbReference type="NCBI Taxonomy" id="748857"/>
    <lineage>
        <taxon>Bacteria</taxon>
        <taxon>Pseudomonadati</taxon>
        <taxon>Verrucomicrobiota</taxon>
        <taxon>Verrucomicrobiia</taxon>
        <taxon>Verrucomicrobiales</taxon>
        <taxon>Verrucomicrobiaceae</taxon>
        <taxon>Roseimicrobium</taxon>
    </lineage>
</organism>
<keyword evidence="1" id="KW-0812">Transmembrane</keyword>
<feature type="transmembrane region" description="Helical" evidence="1">
    <location>
        <begin position="12"/>
        <end position="33"/>
    </location>
</feature>
<dbReference type="RefSeq" id="WP_147263334.1">
    <property type="nucleotide sequence ID" value="NZ_QNRR01000003.1"/>
</dbReference>
<accession>A0A366HQI8</accession>
<dbReference type="Proteomes" id="UP000253426">
    <property type="component" value="Unassembled WGS sequence"/>
</dbReference>
<evidence type="ECO:0000313" key="3">
    <source>
        <dbReference type="Proteomes" id="UP000253426"/>
    </source>
</evidence>
<dbReference type="AlphaFoldDB" id="A0A366HQI8"/>
<keyword evidence="1" id="KW-0472">Membrane</keyword>
<reference evidence="2 3" key="1">
    <citation type="submission" date="2018-06" db="EMBL/GenBank/DDBJ databases">
        <title>Genomic Encyclopedia of Type Strains, Phase IV (KMG-IV): sequencing the most valuable type-strain genomes for metagenomic binning, comparative biology and taxonomic classification.</title>
        <authorList>
            <person name="Goeker M."/>
        </authorList>
    </citation>
    <scope>NUCLEOTIDE SEQUENCE [LARGE SCALE GENOMIC DNA]</scope>
    <source>
        <strain evidence="2 3">DSM 25532</strain>
    </source>
</reference>